<comment type="caution">
    <text evidence="4">The sequence shown here is derived from an EMBL/GenBank/DDBJ whole genome shotgun (WGS) entry which is preliminary data.</text>
</comment>
<feature type="compositionally biased region" description="Basic and acidic residues" evidence="1">
    <location>
        <begin position="730"/>
        <end position="771"/>
    </location>
</feature>
<dbReference type="InterPro" id="IPR045967">
    <property type="entry name" value="HAM1-like_N"/>
</dbReference>
<evidence type="ECO:0000313" key="4">
    <source>
        <dbReference type="EMBL" id="KAJ7714100.1"/>
    </source>
</evidence>
<sequence>MEKSASITAAFNAGKIPSTQQLNDYFDWLTNFAIPAAQPHEDALSGHGRLLAEDVGKILNSYTLLNSNKNGDNLLQDAIWHLTEGDVAVNADVDSDGQKQAPTDIERVRSSVRTVLDIVWSSLSSDGSFLPKDLTSFGLLALSDVAEVVQDQASRAKTGLRDVEQEVQEGQRDSLGRDKERLEEEKDKRVAFEHRMDTLKDAGSRAIGVGQSTKEKTKVMSDRTTEQLQDAYYNACERAQKDKAYHDALSTLFDTVHKWVSKAFDTASDQPLTLDTFIEDPSPEQHIHQALNELKTLLDRLANPESSVDALLDTTQRFVTIVRADSSEFKAWVDLFFEYAFRSLDDADYPRSDEARGVRRQLGERGRALLDPDTEAGRAWIELQEAAQIFGAALLADPDVERVRAAHRQLGKDAQHGLVKAGMESGTVVQQALWFWRDLFAVYAPRFLALLKDIPIPRTEYTDDDIEFVLENLDISSLALNPAHIFVRNITDLDVRTSAGAEATTGVGTFTHIQLQAVQLTLQDVSFYYRDKHSTLPPNKFTGLLAMKMPAQGLDIDIKIRLIPPGEEREQKKAYHNIEALTVQISNDVELNIRKSNHEITRTLFKPVFNKRFREALGRSLAQQLRVALDWLDAIAWDVGRRSEVFADMGAGRGAALAAAIWSEIGRLTRSYSVELRATGTGVVVEEQSGAKFAMGAEPQVLSGDKHGPLGTGSQSLEQRDGQAVQGAPADERKGKPAAEHVKGLVGEGHEQVKSFRRSVDEKSAREKQNPDWKSSAFDM</sequence>
<feature type="region of interest" description="Disordered" evidence="1">
    <location>
        <begin position="700"/>
        <end position="780"/>
    </location>
</feature>
<organism evidence="4 5">
    <name type="scientific">Mycena metata</name>
    <dbReference type="NCBI Taxonomy" id="1033252"/>
    <lineage>
        <taxon>Eukaryota</taxon>
        <taxon>Fungi</taxon>
        <taxon>Dikarya</taxon>
        <taxon>Basidiomycota</taxon>
        <taxon>Agaricomycotina</taxon>
        <taxon>Agaricomycetes</taxon>
        <taxon>Agaricomycetidae</taxon>
        <taxon>Agaricales</taxon>
        <taxon>Marasmiineae</taxon>
        <taxon>Mycenaceae</taxon>
        <taxon>Mycena</taxon>
    </lineage>
</organism>
<dbReference type="PANTHER" id="PTHR31138">
    <property type="entry name" value="CHROMOSOME 19, WHOLE GENOME SHOTGUN SEQUENCE"/>
    <property type="match status" value="1"/>
</dbReference>
<dbReference type="PANTHER" id="PTHR31138:SF1">
    <property type="entry name" value="PDZ DOMAIN-CONTAINING PROTEIN"/>
    <property type="match status" value="1"/>
</dbReference>
<evidence type="ECO:0000313" key="5">
    <source>
        <dbReference type="Proteomes" id="UP001215598"/>
    </source>
</evidence>
<keyword evidence="5" id="KW-1185">Reference proteome</keyword>
<dbReference type="AlphaFoldDB" id="A0AAD7H826"/>
<dbReference type="InterPro" id="IPR027842">
    <property type="entry name" value="HAM1-like_C"/>
</dbReference>
<feature type="domain" description="HAM1-like N-terminal" evidence="3">
    <location>
        <begin position="173"/>
        <end position="561"/>
    </location>
</feature>
<reference evidence="4" key="1">
    <citation type="submission" date="2023-03" db="EMBL/GenBank/DDBJ databases">
        <title>Massive genome expansion in bonnet fungi (Mycena s.s.) driven by repeated elements and novel gene families across ecological guilds.</title>
        <authorList>
            <consortium name="Lawrence Berkeley National Laboratory"/>
            <person name="Harder C.B."/>
            <person name="Miyauchi S."/>
            <person name="Viragh M."/>
            <person name="Kuo A."/>
            <person name="Thoen E."/>
            <person name="Andreopoulos B."/>
            <person name="Lu D."/>
            <person name="Skrede I."/>
            <person name="Drula E."/>
            <person name="Henrissat B."/>
            <person name="Morin E."/>
            <person name="Kohler A."/>
            <person name="Barry K."/>
            <person name="LaButti K."/>
            <person name="Morin E."/>
            <person name="Salamov A."/>
            <person name="Lipzen A."/>
            <person name="Mereny Z."/>
            <person name="Hegedus B."/>
            <person name="Baldrian P."/>
            <person name="Stursova M."/>
            <person name="Weitz H."/>
            <person name="Taylor A."/>
            <person name="Grigoriev I.V."/>
            <person name="Nagy L.G."/>
            <person name="Martin F."/>
            <person name="Kauserud H."/>
        </authorList>
    </citation>
    <scope>NUCLEOTIDE SEQUENCE</scope>
    <source>
        <strain evidence="4">CBHHK182m</strain>
    </source>
</reference>
<protein>
    <submittedName>
        <fullName evidence="4">Uncharacterized protein</fullName>
    </submittedName>
</protein>
<name>A0AAD7H826_9AGAR</name>
<evidence type="ECO:0000259" key="3">
    <source>
        <dbReference type="Pfam" id="PF19343"/>
    </source>
</evidence>
<dbReference type="Pfam" id="PF14613">
    <property type="entry name" value="HAM1_C"/>
    <property type="match status" value="1"/>
</dbReference>
<gene>
    <name evidence="4" type="ORF">B0H16DRAFT_1619586</name>
</gene>
<dbReference type="EMBL" id="JARKIB010000331">
    <property type="protein sequence ID" value="KAJ7714100.1"/>
    <property type="molecule type" value="Genomic_DNA"/>
</dbReference>
<dbReference type="Pfam" id="PF19343">
    <property type="entry name" value="HAM1_N"/>
    <property type="match status" value="1"/>
</dbReference>
<feature type="domain" description="HAM1-like C-terminal" evidence="2">
    <location>
        <begin position="587"/>
        <end position="727"/>
    </location>
</feature>
<proteinExistence type="predicted"/>
<evidence type="ECO:0000259" key="2">
    <source>
        <dbReference type="Pfam" id="PF14613"/>
    </source>
</evidence>
<evidence type="ECO:0000256" key="1">
    <source>
        <dbReference type="SAM" id="MobiDB-lite"/>
    </source>
</evidence>
<accession>A0AAD7H826</accession>
<dbReference type="Proteomes" id="UP001215598">
    <property type="component" value="Unassembled WGS sequence"/>
</dbReference>
<feature type="region of interest" description="Disordered" evidence="1">
    <location>
        <begin position="165"/>
        <end position="185"/>
    </location>
</feature>